<comment type="caution">
    <text evidence="7">The sequence shown here is derived from an EMBL/GenBank/DDBJ whole genome shotgun (WGS) entry which is preliminary data.</text>
</comment>
<dbReference type="EC" id="1.13.11.-" evidence="6"/>
<evidence type="ECO:0000256" key="6">
    <source>
        <dbReference type="RuleBase" id="RU364048"/>
    </source>
</evidence>
<dbReference type="GO" id="GO:0046872">
    <property type="term" value="F:metal ion binding"/>
    <property type="evidence" value="ECO:0007669"/>
    <property type="project" value="UniProtKB-KW"/>
</dbReference>
<keyword evidence="2 5" id="KW-0479">Metal-binding</keyword>
<feature type="binding site" evidence="5">
    <location>
        <position position="475"/>
    </location>
    <ligand>
        <name>Fe cation</name>
        <dbReference type="ChEBI" id="CHEBI:24875"/>
        <note>catalytic</note>
    </ligand>
</feature>
<evidence type="ECO:0000256" key="3">
    <source>
        <dbReference type="ARBA" id="ARBA00023002"/>
    </source>
</evidence>
<dbReference type="GO" id="GO:0010436">
    <property type="term" value="F:carotenoid dioxygenase activity"/>
    <property type="evidence" value="ECO:0007669"/>
    <property type="project" value="TreeGrafter"/>
</dbReference>
<reference evidence="7 8" key="1">
    <citation type="submission" date="2020-08" db="EMBL/GenBank/DDBJ databases">
        <title>Genomic Encyclopedia of Type Strains, Phase IV (KMG-IV): sequencing the most valuable type-strain genomes for metagenomic binning, comparative biology and taxonomic classification.</title>
        <authorList>
            <person name="Goeker M."/>
        </authorList>
    </citation>
    <scope>NUCLEOTIDE SEQUENCE [LARGE SCALE GENOMIC DNA]</scope>
    <source>
        <strain evidence="7 8">DSM 22198</strain>
    </source>
</reference>
<feature type="binding site" evidence="5">
    <location>
        <position position="284"/>
    </location>
    <ligand>
        <name>Fe cation</name>
        <dbReference type="ChEBI" id="CHEBI:24875"/>
        <note>catalytic</note>
    </ligand>
</feature>
<dbReference type="InterPro" id="IPR004294">
    <property type="entry name" value="Carotenoid_Oase"/>
</dbReference>
<protein>
    <recommendedName>
        <fullName evidence="6">Dioxygenase</fullName>
        <ecNumber evidence="6">1.13.11.-</ecNumber>
    </recommendedName>
</protein>
<feature type="binding site" evidence="5">
    <location>
        <position position="169"/>
    </location>
    <ligand>
        <name>Fe cation</name>
        <dbReference type="ChEBI" id="CHEBI:24875"/>
        <note>catalytic</note>
    </ligand>
</feature>
<evidence type="ECO:0000256" key="2">
    <source>
        <dbReference type="ARBA" id="ARBA00022723"/>
    </source>
</evidence>
<comment type="cofactor">
    <cofactor evidence="5 6">
        <name>Fe(2+)</name>
        <dbReference type="ChEBI" id="CHEBI:29033"/>
    </cofactor>
    <text evidence="5 6">Binds 1 Fe(2+) ion per subunit.</text>
</comment>
<dbReference type="PANTHER" id="PTHR10543:SF89">
    <property type="entry name" value="CAROTENOID 9,10(9',10')-CLEAVAGE DIOXYGENASE 1"/>
    <property type="match status" value="1"/>
</dbReference>
<sequence length="485" mass="54152">MSMRFPDTPDFVGALYTPSRFEGQIRDLEVEGGIPPALRGRFVQVAPDPQYPPMLGDDIFFNGDGVVTAFHFTDGHVDLTRRYVATDRLKAQRAARRSLHGLYRNAHTDDPSVAGLSPSTANTNVIPFNGMLLALKEDSLPYALDPETLETKGEWDFKGQIGNTPFTAHPKIDPETGNLLAFGYEARGTATTDVVYYEFTPGGRLVREIWVKAPYAGMIHDFAVTPNHVIFPVLPATADRDRIQAGGRHFEWQPHLAYQFGVMRRGGDGSDIRWFTGPNCFQAHVLNAFEEEGRLHLDMPTADGNVFAFFPDADGNAPSPETLRFQLARWTFDLTANTSEARRTTLYDAPCEFSRCDDRYAGRRHRHAIMLGSDMRRYAMDRLGPPPWQFFNQLVHLDVETGHSQTWWAGDAECFQEPTFAPRAPDAAEGDGFVLALLNHLESQTTELVILEALRLAAGPIARVKLPVRLRMSLHGNWVPEAPAA</sequence>
<proteinExistence type="inferred from homology"/>
<evidence type="ECO:0000313" key="8">
    <source>
        <dbReference type="Proteomes" id="UP000539175"/>
    </source>
</evidence>
<name>A0A7X0B279_9PROT</name>
<comment type="similarity">
    <text evidence="1 6">Belongs to the carotenoid oxygenase family.</text>
</comment>
<evidence type="ECO:0000313" key="7">
    <source>
        <dbReference type="EMBL" id="MBB6254378.1"/>
    </source>
</evidence>
<dbReference type="Proteomes" id="UP000539175">
    <property type="component" value="Unassembled WGS sequence"/>
</dbReference>
<evidence type="ECO:0000256" key="5">
    <source>
        <dbReference type="PIRSR" id="PIRSR604294-1"/>
    </source>
</evidence>
<dbReference type="GO" id="GO:0016121">
    <property type="term" value="P:carotene catabolic process"/>
    <property type="evidence" value="ECO:0007669"/>
    <property type="project" value="TreeGrafter"/>
</dbReference>
<gene>
    <name evidence="7" type="ORF">FHS74_004967</name>
</gene>
<feature type="binding site" evidence="5">
    <location>
        <position position="220"/>
    </location>
    <ligand>
        <name>Fe cation</name>
        <dbReference type="ChEBI" id="CHEBI:24875"/>
        <note>catalytic</note>
    </ligand>
</feature>
<keyword evidence="6 7" id="KW-0223">Dioxygenase</keyword>
<accession>A0A7X0B279</accession>
<dbReference type="RefSeq" id="WP_184806722.1">
    <property type="nucleotide sequence ID" value="NZ_JACIIZ010000017.1"/>
</dbReference>
<evidence type="ECO:0000256" key="4">
    <source>
        <dbReference type="ARBA" id="ARBA00023004"/>
    </source>
</evidence>
<dbReference type="AlphaFoldDB" id="A0A7X0B279"/>
<keyword evidence="4 5" id="KW-0408">Iron</keyword>
<organism evidence="7 8">
    <name type="scientific">Nitrospirillum iridis</name>
    <dbReference type="NCBI Taxonomy" id="765888"/>
    <lineage>
        <taxon>Bacteria</taxon>
        <taxon>Pseudomonadati</taxon>
        <taxon>Pseudomonadota</taxon>
        <taxon>Alphaproteobacteria</taxon>
        <taxon>Rhodospirillales</taxon>
        <taxon>Azospirillaceae</taxon>
        <taxon>Nitrospirillum</taxon>
    </lineage>
</organism>
<dbReference type="Pfam" id="PF03055">
    <property type="entry name" value="RPE65"/>
    <property type="match status" value="1"/>
</dbReference>
<dbReference type="EMBL" id="JACIIZ010000017">
    <property type="protein sequence ID" value="MBB6254378.1"/>
    <property type="molecule type" value="Genomic_DNA"/>
</dbReference>
<dbReference type="PANTHER" id="PTHR10543">
    <property type="entry name" value="BETA-CAROTENE DIOXYGENASE"/>
    <property type="match status" value="1"/>
</dbReference>
<evidence type="ECO:0000256" key="1">
    <source>
        <dbReference type="ARBA" id="ARBA00006787"/>
    </source>
</evidence>
<keyword evidence="8" id="KW-1185">Reference proteome</keyword>
<keyword evidence="3 6" id="KW-0560">Oxidoreductase</keyword>